<keyword evidence="10" id="KW-1185">Reference proteome</keyword>
<keyword evidence="4 7" id="KW-1133">Transmembrane helix</keyword>
<dbReference type="GO" id="GO:0046839">
    <property type="term" value="P:phospholipid dephosphorylation"/>
    <property type="evidence" value="ECO:0007669"/>
    <property type="project" value="TreeGrafter"/>
</dbReference>
<protein>
    <recommendedName>
        <fullName evidence="8">Phosphatidic acid phosphatase type 2/haloperoxidase domain-containing protein</fullName>
    </recommendedName>
</protein>
<dbReference type="Gene3D" id="1.20.144.10">
    <property type="entry name" value="Phosphatidic acid phosphatase type 2/haloperoxidase"/>
    <property type="match status" value="1"/>
</dbReference>
<evidence type="ECO:0000256" key="1">
    <source>
        <dbReference type="ARBA" id="ARBA00004141"/>
    </source>
</evidence>
<evidence type="ECO:0000259" key="8">
    <source>
        <dbReference type="Pfam" id="PF01569"/>
    </source>
</evidence>
<dbReference type="AlphaFoldDB" id="A0A2B7YTM7"/>
<evidence type="ECO:0000256" key="2">
    <source>
        <dbReference type="ARBA" id="ARBA00008816"/>
    </source>
</evidence>
<feature type="transmembrane region" description="Helical" evidence="7">
    <location>
        <begin position="111"/>
        <end position="131"/>
    </location>
</feature>
<dbReference type="InterPro" id="IPR043216">
    <property type="entry name" value="PAP-like"/>
</dbReference>
<dbReference type="InterPro" id="IPR036938">
    <property type="entry name" value="PAP2/HPO_sf"/>
</dbReference>
<evidence type="ECO:0000256" key="3">
    <source>
        <dbReference type="ARBA" id="ARBA00022692"/>
    </source>
</evidence>
<evidence type="ECO:0000256" key="4">
    <source>
        <dbReference type="ARBA" id="ARBA00022989"/>
    </source>
</evidence>
<name>A0A2B7YTM7_POLH7</name>
<feature type="region of interest" description="Disordered" evidence="6">
    <location>
        <begin position="241"/>
        <end position="265"/>
    </location>
</feature>
<dbReference type="GO" id="GO:0008195">
    <property type="term" value="F:phosphatidate phosphatase activity"/>
    <property type="evidence" value="ECO:0007669"/>
    <property type="project" value="TreeGrafter"/>
</dbReference>
<feature type="transmembrane region" description="Helical" evidence="7">
    <location>
        <begin position="20"/>
        <end position="40"/>
    </location>
</feature>
<dbReference type="GO" id="GO:0016020">
    <property type="term" value="C:membrane"/>
    <property type="evidence" value="ECO:0007669"/>
    <property type="project" value="UniProtKB-SubCell"/>
</dbReference>
<comment type="caution">
    <text evidence="9">The sequence shown here is derived from an EMBL/GenBank/DDBJ whole genome shotgun (WGS) entry which is preliminary data.</text>
</comment>
<accession>A0A2B7YTM7</accession>
<dbReference type="Proteomes" id="UP000224634">
    <property type="component" value="Unassembled WGS sequence"/>
</dbReference>
<dbReference type="SUPFAM" id="SSF48317">
    <property type="entry name" value="Acid phosphatase/Vanadium-dependent haloperoxidase"/>
    <property type="match status" value="1"/>
</dbReference>
<proteinExistence type="inferred from homology"/>
<evidence type="ECO:0000256" key="7">
    <source>
        <dbReference type="SAM" id="Phobius"/>
    </source>
</evidence>
<keyword evidence="5 7" id="KW-0472">Membrane</keyword>
<feature type="transmembrane region" description="Helical" evidence="7">
    <location>
        <begin position="304"/>
        <end position="323"/>
    </location>
</feature>
<dbReference type="STRING" id="1447883.A0A2B7YTM7"/>
<feature type="transmembrane region" description="Helical" evidence="7">
    <location>
        <begin position="203"/>
        <end position="224"/>
    </location>
</feature>
<feature type="domain" description="Phosphatidic acid phosphatase type 2/haloperoxidase" evidence="8">
    <location>
        <begin position="117"/>
        <end position="326"/>
    </location>
</feature>
<feature type="transmembrane region" description="Helical" evidence="7">
    <location>
        <begin position="277"/>
        <end position="298"/>
    </location>
</feature>
<dbReference type="EMBL" id="PDNA01000007">
    <property type="protein sequence ID" value="PGH27394.1"/>
    <property type="molecule type" value="Genomic_DNA"/>
</dbReference>
<feature type="transmembrane region" description="Helical" evidence="7">
    <location>
        <begin position="69"/>
        <end position="91"/>
    </location>
</feature>
<dbReference type="InterPro" id="IPR000326">
    <property type="entry name" value="PAP2/HPO"/>
</dbReference>
<dbReference type="PANTHER" id="PTHR10165">
    <property type="entry name" value="LIPID PHOSPHATE PHOSPHATASE"/>
    <property type="match status" value="1"/>
</dbReference>
<feature type="compositionally biased region" description="Polar residues" evidence="6">
    <location>
        <begin position="380"/>
        <end position="389"/>
    </location>
</feature>
<evidence type="ECO:0000256" key="6">
    <source>
        <dbReference type="SAM" id="MobiDB-lite"/>
    </source>
</evidence>
<gene>
    <name evidence="9" type="ORF">AJ80_00872</name>
</gene>
<comment type="subcellular location">
    <subcellularLocation>
        <location evidence="1">Membrane</location>
        <topology evidence="1">Multi-pass membrane protein</topology>
    </subcellularLocation>
</comment>
<dbReference type="OrthoDB" id="10030083at2759"/>
<dbReference type="Pfam" id="PF01569">
    <property type="entry name" value="PAP2"/>
    <property type="match status" value="1"/>
</dbReference>
<reference evidence="9 10" key="1">
    <citation type="submission" date="2017-10" db="EMBL/GenBank/DDBJ databases">
        <title>Comparative genomics in systemic dimorphic fungi from Ajellomycetaceae.</title>
        <authorList>
            <person name="Munoz J.F."/>
            <person name="Mcewen J.G."/>
            <person name="Clay O.K."/>
            <person name="Cuomo C.A."/>
        </authorList>
    </citation>
    <scope>NUCLEOTIDE SEQUENCE [LARGE SCALE GENOMIC DNA]</scope>
    <source>
        <strain evidence="9 10">UAMH7299</strain>
    </source>
</reference>
<evidence type="ECO:0000313" key="9">
    <source>
        <dbReference type="EMBL" id="PGH27394.1"/>
    </source>
</evidence>
<keyword evidence="3 7" id="KW-0812">Transmembrane</keyword>
<sequence length="418" mass="45173">MNLHSIFSAINGSRFSKWLISSYIFDWICILIPGALGRIFKTVEPNKHAFYLRDPNISYPHVSETVPPVVLILVSLLAPAAIIALGSLLFIPGRTAEKHAPSALVWRRKLWEWNAGWMGLGVAYAGTYAATEGLKTMFGKPRPDMLARCKPDVDDIATYIIGGLAESLRDAPALVSWKICTAEGKALRDGFVSFPSGHASMSFAGLTYLTLWLCAKLSISFPYLHPRTFSTDRRQTAFVTGTTHPTIDDPYTGPQSDPSSSSTSLLPLRDQNAAPPAYLLLLAAFPICTATYIASSRWWDNRHFGFDILFGSALGIFFAYLGFRLYHLPLGAGAGWAWGARSRDKAFYAGVGLASYATVMDGSLSSSGAAAASGRYSSGPPHNNKTNGLVVSRAGNDAGPADEWAHDRPSSSRGVAEV</sequence>
<evidence type="ECO:0000313" key="10">
    <source>
        <dbReference type="Proteomes" id="UP000224634"/>
    </source>
</evidence>
<comment type="similarity">
    <text evidence="2">Belongs to the PA-phosphatase related phosphoesterase family.</text>
</comment>
<feature type="compositionally biased region" description="Low complexity" evidence="6">
    <location>
        <begin position="254"/>
        <end position="265"/>
    </location>
</feature>
<dbReference type="CDD" id="cd03390">
    <property type="entry name" value="PAP2_containing_1_like"/>
    <property type="match status" value="1"/>
</dbReference>
<evidence type="ECO:0000256" key="5">
    <source>
        <dbReference type="ARBA" id="ARBA00023136"/>
    </source>
</evidence>
<feature type="region of interest" description="Disordered" evidence="6">
    <location>
        <begin position="375"/>
        <end position="418"/>
    </location>
</feature>
<dbReference type="FunFam" id="1.20.144.10:FF:000042">
    <property type="entry name" value="PAP2 domain protein"/>
    <property type="match status" value="1"/>
</dbReference>
<dbReference type="PANTHER" id="PTHR10165:SF154">
    <property type="entry name" value="PAP2 DOMAIN PROTEIN (AFU_ORTHOLOGUE AFUA_1G09730)"/>
    <property type="match status" value="1"/>
</dbReference>
<organism evidence="9 10">
    <name type="scientific">Polytolypa hystricis (strain UAMH7299)</name>
    <dbReference type="NCBI Taxonomy" id="1447883"/>
    <lineage>
        <taxon>Eukaryota</taxon>
        <taxon>Fungi</taxon>
        <taxon>Dikarya</taxon>
        <taxon>Ascomycota</taxon>
        <taxon>Pezizomycotina</taxon>
        <taxon>Eurotiomycetes</taxon>
        <taxon>Eurotiomycetidae</taxon>
        <taxon>Onygenales</taxon>
        <taxon>Onygenales incertae sedis</taxon>
        <taxon>Polytolypa</taxon>
    </lineage>
</organism>
<dbReference type="GO" id="GO:0006644">
    <property type="term" value="P:phospholipid metabolic process"/>
    <property type="evidence" value="ECO:0007669"/>
    <property type="project" value="InterPro"/>
</dbReference>